<organism evidence="2 3">
    <name type="scientific">Butyrivibrio hungatei DSM 14810</name>
    <dbReference type="NCBI Taxonomy" id="1121132"/>
    <lineage>
        <taxon>Bacteria</taxon>
        <taxon>Bacillati</taxon>
        <taxon>Bacillota</taxon>
        <taxon>Clostridia</taxon>
        <taxon>Lachnospirales</taxon>
        <taxon>Lachnospiraceae</taxon>
        <taxon>Butyrivibrio</taxon>
    </lineage>
</organism>
<keyword evidence="2" id="KW-0808">Transferase</keyword>
<evidence type="ECO:0000313" key="2">
    <source>
        <dbReference type="EMBL" id="SHN49568.1"/>
    </source>
</evidence>
<gene>
    <name evidence="2" type="ORF">SAMN02745247_00326</name>
</gene>
<dbReference type="PANTHER" id="PTHR43404">
    <property type="entry name" value="LIPOPOLYSACCHARIDE CHOLINEPHOSPHOTRANSFERASE LICD"/>
    <property type="match status" value="1"/>
</dbReference>
<feature type="domain" description="LicD/FKTN/FKRP nucleotidyltransferase" evidence="1">
    <location>
        <begin position="27"/>
        <end position="258"/>
    </location>
</feature>
<sequence>MDNTNENKLDDLQNELLRLYGILADFCDKKKIRYYGCGGTALGAIRHDGFIPWDDDMDIAIPRKDYEILISEESNKLFDKGISAKFDKELLFSRFMDTTVRCSRGDSEWNELFPYLYIDVFPIDGTPNNGLLRMIHFYRIMFIFTVLKLKRIKYLQKIEYMKNRRHRPFIERVVIKYGHLISPIIDRLDEDKLVKKYNKLCCKYDYDNSKVVCVYSGRYRKREMISKEMIGKGKMHQFSGCEIPIYEKAEEYVKQIYGQNYMELPPISDREKHGDVEIIR</sequence>
<reference evidence="2 3" key="1">
    <citation type="submission" date="2016-12" db="EMBL/GenBank/DDBJ databases">
        <authorList>
            <person name="Song W.-J."/>
            <person name="Kurnit D.M."/>
        </authorList>
    </citation>
    <scope>NUCLEOTIDE SEQUENCE [LARGE SCALE GENOMIC DNA]</scope>
    <source>
        <strain evidence="2 3">DSM 14810</strain>
    </source>
</reference>
<dbReference type="RefSeq" id="WP_072700462.1">
    <property type="nucleotide sequence ID" value="NZ_FRDH01000003.1"/>
</dbReference>
<protein>
    <submittedName>
        <fullName evidence="2">Lipopolysaccharide cholinephosphotransferase</fullName>
    </submittedName>
</protein>
<name>A0A1M7RU08_9FIRM</name>
<dbReference type="Proteomes" id="UP000184097">
    <property type="component" value="Unassembled WGS sequence"/>
</dbReference>
<dbReference type="GO" id="GO:0009100">
    <property type="term" value="P:glycoprotein metabolic process"/>
    <property type="evidence" value="ECO:0007669"/>
    <property type="project" value="UniProtKB-ARBA"/>
</dbReference>
<dbReference type="InterPro" id="IPR052942">
    <property type="entry name" value="LPS_cholinephosphotransferase"/>
</dbReference>
<dbReference type="EMBL" id="FRDH01000003">
    <property type="protein sequence ID" value="SHN49568.1"/>
    <property type="molecule type" value="Genomic_DNA"/>
</dbReference>
<proteinExistence type="predicted"/>
<dbReference type="GO" id="GO:0016740">
    <property type="term" value="F:transferase activity"/>
    <property type="evidence" value="ECO:0007669"/>
    <property type="project" value="UniProtKB-KW"/>
</dbReference>
<dbReference type="Pfam" id="PF04991">
    <property type="entry name" value="LicD"/>
    <property type="match status" value="1"/>
</dbReference>
<dbReference type="InterPro" id="IPR007074">
    <property type="entry name" value="LicD/FKTN/FKRP_NTP_transf"/>
</dbReference>
<accession>A0A1M7RU08</accession>
<dbReference type="AlphaFoldDB" id="A0A1M7RU08"/>
<dbReference type="PANTHER" id="PTHR43404:SF2">
    <property type="entry name" value="LIPOPOLYSACCHARIDE CHOLINEPHOSPHOTRANSFERASE LICD"/>
    <property type="match status" value="1"/>
</dbReference>
<evidence type="ECO:0000313" key="3">
    <source>
        <dbReference type="Proteomes" id="UP000184097"/>
    </source>
</evidence>
<evidence type="ECO:0000259" key="1">
    <source>
        <dbReference type="Pfam" id="PF04991"/>
    </source>
</evidence>